<dbReference type="GO" id="GO:0061630">
    <property type="term" value="F:ubiquitin protein ligase activity"/>
    <property type="evidence" value="ECO:0007669"/>
    <property type="project" value="TreeGrafter"/>
</dbReference>
<sequence length="666" mass="74240">MAVNCLYVAAASTAASAAALQWWAASLLDGDADAHGDWLHTLLRSHVTVALLANLAAHLFLLLVLALKTLFFVQLTSSETRKVLEHIINYVIYKGTFLPLVVPPNSQQIILWSTWLVLLCSLKMFQSLARERLERLNASPSATPSKYLRVYSALLFVLSTDLLWMKLCVGFCRACNSKLFWLMFFEPLSIAFESLQSIMVHGFQLFDIWQRHLMDSGVDYLDFQKTYKQAAGSFSEWRGKVIRNFGFVIDLMSLLMSLGHYSMIFWLRGMAFHLIDAVLILNLRALVISFLKRIKTYIKLRKALRSLDGALPDATYDEICTYDDECAICRGPMARAKKLSCNHLFHLPCLRSWLDQGLMEGYSCPTCRRPLFLSSQGHTRSATTEVANVQLIAEQLNMGLNQQRVPGHEHPVEQQNPSDAVWRGAGLDSSWAPPWSSPGMDDPSSSSAVRSVGLTGVQMMMRQFASVSDNYGRTDATWNLWPDAMAGPSIVPASSSRPDGASAAGLRLRGATAGTINGSTSQINSMVDRVREVLPHMPDELILEDLMRTNNVNATKTCSYLLGEEEDLALLAVLVGDKVEIVDGVAALVGWEAVGELFVSVAGLPEPLHLDLHRLLVYLEHDEPEAPPRLQVRELDLAVVVHRQTRRGVRLQQFNSCTLIDQEQLH</sequence>
<protein>
    <recommendedName>
        <fullName evidence="17">E3 ubiquitin protein ligase RIN2</fullName>
    </recommendedName>
</protein>
<dbReference type="Proteomes" id="UP001231189">
    <property type="component" value="Unassembled WGS sequence"/>
</dbReference>
<proteinExistence type="predicted"/>
<evidence type="ECO:0000259" key="14">
    <source>
        <dbReference type="PROSITE" id="PS51140"/>
    </source>
</evidence>
<dbReference type="FunFam" id="3.30.40.10:FF:000259">
    <property type="entry name" value="E3 ubiquitin protein ligase RIN2"/>
    <property type="match status" value="1"/>
</dbReference>
<keyword evidence="3" id="KW-0808">Transferase</keyword>
<keyword evidence="8" id="KW-0862">Zinc</keyword>
<dbReference type="PANTHER" id="PTHR15067:SF4">
    <property type="entry name" value="E3 UBIQUITIN-PROTEIN LIGASE RNF8"/>
    <property type="match status" value="1"/>
</dbReference>
<dbReference type="GO" id="GO:0000151">
    <property type="term" value="C:ubiquitin ligase complex"/>
    <property type="evidence" value="ECO:0007669"/>
    <property type="project" value="TreeGrafter"/>
</dbReference>
<feature type="transmembrane region" description="Helical" evidence="12">
    <location>
        <begin position="245"/>
        <end position="264"/>
    </location>
</feature>
<evidence type="ECO:0000256" key="7">
    <source>
        <dbReference type="ARBA" id="ARBA00022786"/>
    </source>
</evidence>
<keyword evidence="5" id="KW-0479">Metal-binding</keyword>
<dbReference type="GO" id="GO:0005886">
    <property type="term" value="C:plasma membrane"/>
    <property type="evidence" value="ECO:0007669"/>
    <property type="project" value="TreeGrafter"/>
</dbReference>
<dbReference type="PROSITE" id="PS51140">
    <property type="entry name" value="CUE"/>
    <property type="match status" value="1"/>
</dbReference>
<evidence type="ECO:0000259" key="13">
    <source>
        <dbReference type="PROSITE" id="PS50089"/>
    </source>
</evidence>
<dbReference type="GO" id="GO:0005829">
    <property type="term" value="C:cytosol"/>
    <property type="evidence" value="ECO:0007669"/>
    <property type="project" value="TreeGrafter"/>
</dbReference>
<feature type="transmembrane region" description="Helical" evidence="12">
    <location>
        <begin position="47"/>
        <end position="71"/>
    </location>
</feature>
<comment type="subcellular location">
    <subcellularLocation>
        <location evidence="1">Membrane</location>
        <topology evidence="1">Multi-pass membrane protein</topology>
    </subcellularLocation>
</comment>
<dbReference type="AlphaFoldDB" id="A0AAD8TD42"/>
<feature type="domain" description="RING-type" evidence="13">
    <location>
        <begin position="326"/>
        <end position="368"/>
    </location>
</feature>
<evidence type="ECO:0008006" key="17">
    <source>
        <dbReference type="Google" id="ProtNLM"/>
    </source>
</evidence>
<dbReference type="Pfam" id="PF02845">
    <property type="entry name" value="CUE"/>
    <property type="match status" value="1"/>
</dbReference>
<evidence type="ECO:0000256" key="11">
    <source>
        <dbReference type="PROSITE-ProRule" id="PRU00175"/>
    </source>
</evidence>
<dbReference type="Pfam" id="PF25563">
    <property type="entry name" value="TPR_SYVN1_N"/>
    <property type="match status" value="1"/>
</dbReference>
<evidence type="ECO:0000256" key="2">
    <source>
        <dbReference type="ARBA" id="ARBA00004906"/>
    </source>
</evidence>
<comment type="caution">
    <text evidence="15">The sequence shown here is derived from an EMBL/GenBank/DDBJ whole genome shotgun (WGS) entry which is preliminary data.</text>
</comment>
<dbReference type="InterPro" id="IPR057992">
    <property type="entry name" value="TPR_SYVN1_N"/>
</dbReference>
<organism evidence="15 16">
    <name type="scientific">Lolium multiflorum</name>
    <name type="common">Italian ryegrass</name>
    <name type="synonym">Lolium perenne subsp. multiflorum</name>
    <dbReference type="NCBI Taxonomy" id="4521"/>
    <lineage>
        <taxon>Eukaryota</taxon>
        <taxon>Viridiplantae</taxon>
        <taxon>Streptophyta</taxon>
        <taxon>Embryophyta</taxon>
        <taxon>Tracheophyta</taxon>
        <taxon>Spermatophyta</taxon>
        <taxon>Magnoliopsida</taxon>
        <taxon>Liliopsida</taxon>
        <taxon>Poales</taxon>
        <taxon>Poaceae</taxon>
        <taxon>BOP clade</taxon>
        <taxon>Pooideae</taxon>
        <taxon>Poodae</taxon>
        <taxon>Poeae</taxon>
        <taxon>Poeae Chloroplast Group 2 (Poeae type)</taxon>
        <taxon>Loliodinae</taxon>
        <taxon>Loliinae</taxon>
        <taxon>Lolium</taxon>
    </lineage>
</organism>
<keyword evidence="4 12" id="KW-0812">Transmembrane</keyword>
<keyword evidence="6 11" id="KW-0863">Zinc-finger</keyword>
<dbReference type="GO" id="GO:0034052">
    <property type="term" value="P:positive regulation of plant-type hypersensitive response"/>
    <property type="evidence" value="ECO:0007669"/>
    <property type="project" value="TreeGrafter"/>
</dbReference>
<dbReference type="GO" id="GO:0006511">
    <property type="term" value="P:ubiquitin-dependent protein catabolic process"/>
    <property type="evidence" value="ECO:0007669"/>
    <property type="project" value="TreeGrafter"/>
</dbReference>
<dbReference type="PANTHER" id="PTHR15067">
    <property type="entry name" value="E3 UBIQUITIN-PROTEIN LIGASE RNF8"/>
    <property type="match status" value="1"/>
</dbReference>
<feature type="domain" description="CUE" evidence="14">
    <location>
        <begin position="522"/>
        <end position="566"/>
    </location>
</feature>
<evidence type="ECO:0000256" key="4">
    <source>
        <dbReference type="ARBA" id="ARBA00022692"/>
    </source>
</evidence>
<keyword evidence="7" id="KW-0833">Ubl conjugation pathway</keyword>
<evidence type="ECO:0000256" key="12">
    <source>
        <dbReference type="SAM" id="Phobius"/>
    </source>
</evidence>
<dbReference type="Pfam" id="PF13639">
    <property type="entry name" value="zf-RING_2"/>
    <property type="match status" value="1"/>
</dbReference>
<evidence type="ECO:0000256" key="1">
    <source>
        <dbReference type="ARBA" id="ARBA00004141"/>
    </source>
</evidence>
<keyword evidence="16" id="KW-1185">Reference proteome</keyword>
<evidence type="ECO:0000256" key="8">
    <source>
        <dbReference type="ARBA" id="ARBA00022833"/>
    </source>
</evidence>
<dbReference type="InterPro" id="IPR001841">
    <property type="entry name" value="Znf_RING"/>
</dbReference>
<evidence type="ECO:0000256" key="3">
    <source>
        <dbReference type="ARBA" id="ARBA00022679"/>
    </source>
</evidence>
<evidence type="ECO:0000313" key="15">
    <source>
        <dbReference type="EMBL" id="KAK1680469.1"/>
    </source>
</evidence>
<name>A0AAD8TD42_LOLMU</name>
<dbReference type="GO" id="GO:0008270">
    <property type="term" value="F:zinc ion binding"/>
    <property type="evidence" value="ECO:0007669"/>
    <property type="project" value="UniProtKB-KW"/>
</dbReference>
<dbReference type="GO" id="GO:0043130">
    <property type="term" value="F:ubiquitin binding"/>
    <property type="evidence" value="ECO:0007669"/>
    <property type="project" value="InterPro"/>
</dbReference>
<dbReference type="EMBL" id="JAUUTY010000002">
    <property type="protein sequence ID" value="KAK1680469.1"/>
    <property type="molecule type" value="Genomic_DNA"/>
</dbReference>
<dbReference type="Gene3D" id="1.10.8.10">
    <property type="entry name" value="DNA helicase RuvA subunit, C-terminal domain"/>
    <property type="match status" value="1"/>
</dbReference>
<accession>A0AAD8TD42</accession>
<evidence type="ECO:0000256" key="10">
    <source>
        <dbReference type="ARBA" id="ARBA00023136"/>
    </source>
</evidence>
<dbReference type="PROSITE" id="PS50089">
    <property type="entry name" value="ZF_RING_2"/>
    <property type="match status" value="1"/>
</dbReference>
<gene>
    <name evidence="15" type="ORF">QYE76_041317</name>
</gene>
<keyword evidence="10 12" id="KW-0472">Membrane</keyword>
<dbReference type="CDD" id="cd16455">
    <property type="entry name" value="RING-H2_AMFR"/>
    <property type="match status" value="1"/>
</dbReference>
<dbReference type="GO" id="GO:0016567">
    <property type="term" value="P:protein ubiquitination"/>
    <property type="evidence" value="ECO:0007669"/>
    <property type="project" value="TreeGrafter"/>
</dbReference>
<evidence type="ECO:0000313" key="16">
    <source>
        <dbReference type="Proteomes" id="UP001231189"/>
    </source>
</evidence>
<dbReference type="Gene3D" id="3.30.40.10">
    <property type="entry name" value="Zinc/RING finger domain, C3HC4 (zinc finger)"/>
    <property type="match status" value="1"/>
</dbReference>
<evidence type="ECO:0000256" key="6">
    <source>
        <dbReference type="ARBA" id="ARBA00022771"/>
    </source>
</evidence>
<dbReference type="InterPro" id="IPR003892">
    <property type="entry name" value="CUE"/>
</dbReference>
<evidence type="ECO:0000256" key="9">
    <source>
        <dbReference type="ARBA" id="ARBA00022989"/>
    </source>
</evidence>
<dbReference type="SMART" id="SM00184">
    <property type="entry name" value="RING"/>
    <property type="match status" value="1"/>
</dbReference>
<keyword evidence="9 12" id="KW-1133">Transmembrane helix</keyword>
<evidence type="ECO:0000256" key="5">
    <source>
        <dbReference type="ARBA" id="ARBA00022723"/>
    </source>
</evidence>
<reference evidence="15" key="1">
    <citation type="submission" date="2023-07" db="EMBL/GenBank/DDBJ databases">
        <title>A chromosome-level genome assembly of Lolium multiflorum.</title>
        <authorList>
            <person name="Chen Y."/>
            <person name="Copetti D."/>
            <person name="Kolliker R."/>
            <person name="Studer B."/>
        </authorList>
    </citation>
    <scope>NUCLEOTIDE SEQUENCE</scope>
    <source>
        <strain evidence="15">02402/16</strain>
        <tissue evidence="15">Leaf</tissue>
    </source>
</reference>
<comment type="pathway">
    <text evidence="2">Protein modification; protein ubiquitination.</text>
</comment>
<dbReference type="InterPro" id="IPR013083">
    <property type="entry name" value="Znf_RING/FYVE/PHD"/>
</dbReference>
<dbReference type="SUPFAM" id="SSF57850">
    <property type="entry name" value="RING/U-box"/>
    <property type="match status" value="1"/>
</dbReference>